<evidence type="ECO:0000256" key="1">
    <source>
        <dbReference type="ARBA" id="ARBA00010641"/>
    </source>
</evidence>
<dbReference type="PANTHER" id="PTHR43133:SF46">
    <property type="entry name" value="RNA POLYMERASE SIGMA-70 FACTOR ECF SUBFAMILY"/>
    <property type="match status" value="1"/>
</dbReference>
<evidence type="ECO:0000259" key="6">
    <source>
        <dbReference type="Pfam" id="PF08281"/>
    </source>
</evidence>
<dbReference type="PANTHER" id="PTHR43133">
    <property type="entry name" value="RNA POLYMERASE ECF-TYPE SIGMA FACTO"/>
    <property type="match status" value="1"/>
</dbReference>
<feature type="domain" description="RNA polymerase sigma-70 region 2" evidence="5">
    <location>
        <begin position="27"/>
        <end position="91"/>
    </location>
</feature>
<evidence type="ECO:0000256" key="2">
    <source>
        <dbReference type="ARBA" id="ARBA00023015"/>
    </source>
</evidence>
<dbReference type="STRING" id="407022.SAMN05661044_02832"/>
<evidence type="ECO:0000256" key="3">
    <source>
        <dbReference type="ARBA" id="ARBA00023082"/>
    </source>
</evidence>
<evidence type="ECO:0000313" key="8">
    <source>
        <dbReference type="Proteomes" id="UP000199421"/>
    </source>
</evidence>
<sequence length="202" mass="24096">MKAYFNPDESILIKKLAIGNEKAFYSLYSKYFKQIYSFVLDYVKSPDLAQDLCQEIFIKIWNDRTNMLEVRCFKAYLFTIARNHTLNNLRKVANSRAVIEEVFSHYPVNEKTTEDDLQMKEYQRYLQETLNSLTPTARRVFKLCREEQKTYDEVAKEMGVSRNAIKKHMVQTMKTLKALVEGPLEVHWCVCFWIFYTIYLNF</sequence>
<dbReference type="NCBIfam" id="TIGR02985">
    <property type="entry name" value="Sig70_bacteroi1"/>
    <property type="match status" value="1"/>
</dbReference>
<dbReference type="Pfam" id="PF08281">
    <property type="entry name" value="Sigma70_r4_2"/>
    <property type="match status" value="1"/>
</dbReference>
<dbReference type="SUPFAM" id="SSF88946">
    <property type="entry name" value="Sigma2 domain of RNA polymerase sigma factors"/>
    <property type="match status" value="1"/>
</dbReference>
<feature type="domain" description="RNA polymerase sigma factor 70 region 4 type 2" evidence="6">
    <location>
        <begin position="124"/>
        <end position="176"/>
    </location>
</feature>
<dbReference type="Gene3D" id="1.10.10.10">
    <property type="entry name" value="Winged helix-like DNA-binding domain superfamily/Winged helix DNA-binding domain"/>
    <property type="match status" value="1"/>
</dbReference>
<keyword evidence="2" id="KW-0805">Transcription regulation</keyword>
<reference evidence="8" key="1">
    <citation type="submission" date="2016-10" db="EMBL/GenBank/DDBJ databases">
        <authorList>
            <person name="Varghese N."/>
            <person name="Submissions S."/>
        </authorList>
    </citation>
    <scope>NUCLEOTIDE SEQUENCE [LARGE SCALE GENOMIC DNA]</scope>
    <source>
        <strain evidence="8">DSM 18733</strain>
    </source>
</reference>
<dbReference type="GO" id="GO:0016987">
    <property type="term" value="F:sigma factor activity"/>
    <property type="evidence" value="ECO:0007669"/>
    <property type="project" value="UniProtKB-KW"/>
</dbReference>
<organism evidence="7 8">
    <name type="scientific">Olivibacter domesticus</name>
    <name type="common">Pseudosphingobacterium domesticum</name>
    <dbReference type="NCBI Taxonomy" id="407022"/>
    <lineage>
        <taxon>Bacteria</taxon>
        <taxon>Pseudomonadati</taxon>
        <taxon>Bacteroidota</taxon>
        <taxon>Sphingobacteriia</taxon>
        <taxon>Sphingobacteriales</taxon>
        <taxon>Sphingobacteriaceae</taxon>
        <taxon>Olivibacter</taxon>
    </lineage>
</organism>
<dbReference type="Proteomes" id="UP000199421">
    <property type="component" value="Unassembled WGS sequence"/>
</dbReference>
<dbReference type="AlphaFoldDB" id="A0A1H7R401"/>
<dbReference type="InterPro" id="IPR013249">
    <property type="entry name" value="RNA_pol_sigma70_r4_t2"/>
</dbReference>
<dbReference type="RefSeq" id="WP_093325423.1">
    <property type="nucleotide sequence ID" value="NZ_FOAF01000002.1"/>
</dbReference>
<dbReference type="InterPro" id="IPR007627">
    <property type="entry name" value="RNA_pol_sigma70_r2"/>
</dbReference>
<dbReference type="InterPro" id="IPR014327">
    <property type="entry name" value="RNA_pol_sigma70_bacteroid"/>
</dbReference>
<name>A0A1H7R401_OLID1</name>
<gene>
    <name evidence="7" type="ORF">SAMN05661044_02832</name>
</gene>
<keyword evidence="3" id="KW-0731">Sigma factor</keyword>
<evidence type="ECO:0000313" key="7">
    <source>
        <dbReference type="EMBL" id="SEL54970.1"/>
    </source>
</evidence>
<dbReference type="InterPro" id="IPR013325">
    <property type="entry name" value="RNA_pol_sigma_r2"/>
</dbReference>
<dbReference type="InterPro" id="IPR014284">
    <property type="entry name" value="RNA_pol_sigma-70_dom"/>
</dbReference>
<proteinExistence type="inferred from homology"/>
<dbReference type="SUPFAM" id="SSF88659">
    <property type="entry name" value="Sigma3 and sigma4 domains of RNA polymerase sigma factors"/>
    <property type="match status" value="1"/>
</dbReference>
<keyword evidence="8" id="KW-1185">Reference proteome</keyword>
<dbReference type="GO" id="GO:0003677">
    <property type="term" value="F:DNA binding"/>
    <property type="evidence" value="ECO:0007669"/>
    <property type="project" value="InterPro"/>
</dbReference>
<dbReference type="InterPro" id="IPR036388">
    <property type="entry name" value="WH-like_DNA-bd_sf"/>
</dbReference>
<dbReference type="InterPro" id="IPR013324">
    <property type="entry name" value="RNA_pol_sigma_r3/r4-like"/>
</dbReference>
<comment type="similarity">
    <text evidence="1">Belongs to the sigma-70 factor family. ECF subfamily.</text>
</comment>
<keyword evidence="4" id="KW-0804">Transcription</keyword>
<dbReference type="GO" id="GO:0006352">
    <property type="term" value="P:DNA-templated transcription initiation"/>
    <property type="evidence" value="ECO:0007669"/>
    <property type="project" value="InterPro"/>
</dbReference>
<dbReference type="EMBL" id="FOAF01000002">
    <property type="protein sequence ID" value="SEL54970.1"/>
    <property type="molecule type" value="Genomic_DNA"/>
</dbReference>
<dbReference type="InterPro" id="IPR039425">
    <property type="entry name" value="RNA_pol_sigma-70-like"/>
</dbReference>
<dbReference type="CDD" id="cd06171">
    <property type="entry name" value="Sigma70_r4"/>
    <property type="match status" value="1"/>
</dbReference>
<accession>A0A1H7R401</accession>
<dbReference type="OrthoDB" id="659577at2"/>
<dbReference type="Pfam" id="PF04542">
    <property type="entry name" value="Sigma70_r2"/>
    <property type="match status" value="1"/>
</dbReference>
<dbReference type="NCBIfam" id="TIGR02937">
    <property type="entry name" value="sigma70-ECF"/>
    <property type="match status" value="1"/>
</dbReference>
<evidence type="ECO:0000259" key="5">
    <source>
        <dbReference type="Pfam" id="PF04542"/>
    </source>
</evidence>
<protein>
    <submittedName>
        <fullName evidence="7">RNA polymerase sigma-70 factor, ECF subfamily</fullName>
    </submittedName>
</protein>
<dbReference type="Gene3D" id="1.10.1740.10">
    <property type="match status" value="1"/>
</dbReference>
<evidence type="ECO:0000256" key="4">
    <source>
        <dbReference type="ARBA" id="ARBA00023163"/>
    </source>
</evidence>